<dbReference type="HOGENOM" id="CLU_953754_0_0_1"/>
<keyword evidence="4" id="KW-1185">Reference proteome</keyword>
<dbReference type="STRING" id="1128400.I2FPU4"/>
<organism evidence="3 4">
    <name type="scientific">Ustilago hordei</name>
    <name type="common">Barley covered smut fungus</name>
    <dbReference type="NCBI Taxonomy" id="120017"/>
    <lineage>
        <taxon>Eukaryota</taxon>
        <taxon>Fungi</taxon>
        <taxon>Dikarya</taxon>
        <taxon>Basidiomycota</taxon>
        <taxon>Ustilaginomycotina</taxon>
        <taxon>Ustilaginomycetes</taxon>
        <taxon>Ustilaginales</taxon>
        <taxon>Ustilaginaceae</taxon>
        <taxon>Ustilago</taxon>
    </lineage>
</organism>
<dbReference type="GO" id="GO:0003735">
    <property type="term" value="F:structural constituent of ribosome"/>
    <property type="evidence" value="ECO:0007669"/>
    <property type="project" value="InterPro"/>
</dbReference>
<comment type="caution">
    <text evidence="3">The sequence shown here is derived from an EMBL/GenBank/DDBJ whole genome shotgun (WGS) entry which is preliminary data.</text>
</comment>
<protein>
    <recommendedName>
        <fullName evidence="2">RNase III domain-containing protein</fullName>
    </recommendedName>
</protein>
<dbReference type="InterPro" id="IPR036389">
    <property type="entry name" value="RNase_III_sf"/>
</dbReference>
<dbReference type="GO" id="GO:0005762">
    <property type="term" value="C:mitochondrial large ribosomal subunit"/>
    <property type="evidence" value="ECO:0007669"/>
    <property type="project" value="InterPro"/>
</dbReference>
<dbReference type="SMART" id="SM00535">
    <property type="entry name" value="RIBOc"/>
    <property type="match status" value="1"/>
</dbReference>
<dbReference type="GO" id="GO:0004525">
    <property type="term" value="F:ribonuclease III activity"/>
    <property type="evidence" value="ECO:0007669"/>
    <property type="project" value="InterPro"/>
</dbReference>
<sequence length="292" mass="30623">MAARRVQAPLRELTRSLYTPSSSSSSRTAALASSASASASSSSASPSTCLSQARTFASAASMSALSSIFTSASASSSASSIPGRGSDFRSSPALGTSVTGDSVLSHFSSAPFSSTCSDLLGGNAEIALRALTHESYFNAREGHNRRLAFVGRRTLKLFTTLFLHSRLQTLTKGDAAHNYISRLLESPNGVDSILTTHRLGHRVGKELGLEKIMRWTPAVSDGQLGARETGLFKVRGVAVEAVVGAIYHQKGAAEASKFFQSFILPSLLHDGFPAPVPEQLTKGILSTASNDA</sequence>
<dbReference type="Gene3D" id="1.10.1520.10">
    <property type="entry name" value="Ribonuclease III domain"/>
    <property type="match status" value="1"/>
</dbReference>
<dbReference type="InterPro" id="IPR000999">
    <property type="entry name" value="RNase_III_dom"/>
</dbReference>
<dbReference type="EMBL" id="CAGI01000139">
    <property type="protein sequence ID" value="CCF48937.1"/>
    <property type="molecule type" value="Genomic_DNA"/>
</dbReference>
<name>I2FPU4_USTHO</name>
<dbReference type="PROSITE" id="PS50142">
    <property type="entry name" value="RNASE_3_2"/>
    <property type="match status" value="1"/>
</dbReference>
<dbReference type="Pfam" id="PF14622">
    <property type="entry name" value="Ribonucleas_3_3"/>
    <property type="match status" value="1"/>
</dbReference>
<feature type="compositionally biased region" description="Low complexity" evidence="1">
    <location>
        <begin position="15"/>
        <end position="26"/>
    </location>
</feature>
<dbReference type="CDD" id="cd00593">
    <property type="entry name" value="RIBOc"/>
    <property type="match status" value="1"/>
</dbReference>
<evidence type="ECO:0000313" key="3">
    <source>
        <dbReference type="EMBL" id="CCF48937.1"/>
    </source>
</evidence>
<dbReference type="Proteomes" id="UP000006174">
    <property type="component" value="Unassembled WGS sequence"/>
</dbReference>
<evidence type="ECO:0000313" key="4">
    <source>
        <dbReference type="Proteomes" id="UP000006174"/>
    </source>
</evidence>
<reference evidence="3 4" key="1">
    <citation type="journal article" date="2012" name="Plant Cell">
        <title>Genome comparison of barley and maize smut fungi reveals targeted loss of RNA silencing components and species-specific presence of transposable elements.</title>
        <authorList>
            <person name="Laurie J.D."/>
            <person name="Ali S."/>
            <person name="Linning R."/>
            <person name="Mannhaupt G."/>
            <person name="Wong P."/>
            <person name="Gueldener U."/>
            <person name="Muensterkoetter M."/>
            <person name="Moore R."/>
            <person name="Kahmann R."/>
            <person name="Bakkeren G."/>
            <person name="Schirawski J."/>
        </authorList>
    </citation>
    <scope>NUCLEOTIDE SEQUENCE [LARGE SCALE GENOMIC DNA]</scope>
    <source>
        <strain evidence="4">Uh4875-4</strain>
    </source>
</reference>
<dbReference type="AlphaFoldDB" id="I2FPU4"/>
<proteinExistence type="predicted"/>
<gene>
    <name evidence="3" type="ORF">UHOR_05990</name>
</gene>
<dbReference type="GO" id="GO:0006396">
    <property type="term" value="P:RNA processing"/>
    <property type="evidence" value="ECO:0007669"/>
    <property type="project" value="InterPro"/>
</dbReference>
<feature type="domain" description="RNase III" evidence="2">
    <location>
        <begin position="123"/>
        <end position="174"/>
    </location>
</feature>
<dbReference type="PANTHER" id="PTHR28160:SF1">
    <property type="entry name" value="LARGE RIBOSOMAL SUBUNIT PROTEIN ML57"/>
    <property type="match status" value="1"/>
</dbReference>
<dbReference type="OMA" id="AHNYISR"/>
<evidence type="ECO:0000256" key="1">
    <source>
        <dbReference type="SAM" id="MobiDB-lite"/>
    </source>
</evidence>
<feature type="region of interest" description="Disordered" evidence="1">
    <location>
        <begin position="1"/>
        <end position="26"/>
    </location>
</feature>
<dbReference type="eggNOG" id="ENOG502SE0R">
    <property type="taxonomic scope" value="Eukaryota"/>
</dbReference>
<dbReference type="InterPro" id="IPR040030">
    <property type="entry name" value="Ribosomal_mL57"/>
</dbReference>
<evidence type="ECO:0000259" key="2">
    <source>
        <dbReference type="PROSITE" id="PS50142"/>
    </source>
</evidence>
<accession>I2FPU4</accession>
<dbReference type="SUPFAM" id="SSF69065">
    <property type="entry name" value="RNase III domain-like"/>
    <property type="match status" value="1"/>
</dbReference>
<dbReference type="GO" id="GO:0032543">
    <property type="term" value="P:mitochondrial translation"/>
    <property type="evidence" value="ECO:0007669"/>
    <property type="project" value="InterPro"/>
</dbReference>
<dbReference type="PANTHER" id="PTHR28160">
    <property type="entry name" value="54S RIBOSOMAL PROTEIN L15, MITOCHONDRIAL"/>
    <property type="match status" value="1"/>
</dbReference>